<dbReference type="Pfam" id="PF14373">
    <property type="entry name" value="Imm_superinfect"/>
    <property type="match status" value="1"/>
</dbReference>
<feature type="transmembrane region" description="Helical" evidence="2">
    <location>
        <begin position="150"/>
        <end position="170"/>
    </location>
</feature>
<dbReference type="EMBL" id="BJLP01000095">
    <property type="protein sequence ID" value="GEA82736.1"/>
    <property type="molecule type" value="Genomic_DNA"/>
</dbReference>
<dbReference type="RefSeq" id="WP_244937816.1">
    <property type="nucleotide sequence ID" value="NZ_BJLP01000095.1"/>
</dbReference>
<sequence>MSGTDGVDRYVDGYERRYDEPATSPYGTPVAGGSASPPAYGTPPTAQLPAVSSYPVSSYPVSSYPVSSYPVSSFDAVPYDAVPYDAASATPLPGAAPYAPGTWPTTARTDQVTPSTAGIVVAWLLTVLTGFYLLPFAIAMTRGKAARWGIFWVTLLLGWTFAGWVAALVWSCLPHRVLTFAPGPAAYAVPPGWYPTPDGRRAYWDGARWTGHVA</sequence>
<gene>
    <name evidence="4" type="ORF">CUD01_31800</name>
</gene>
<dbReference type="Proteomes" id="UP000315842">
    <property type="component" value="Unassembled WGS sequence"/>
</dbReference>
<dbReference type="Pfam" id="PF10708">
    <property type="entry name" value="DUF2510"/>
    <property type="match status" value="1"/>
</dbReference>
<name>A0A4Y3KGD3_CELUD</name>
<evidence type="ECO:0000256" key="2">
    <source>
        <dbReference type="SAM" id="Phobius"/>
    </source>
</evidence>
<dbReference type="InterPro" id="IPR018929">
    <property type="entry name" value="DUF2510"/>
</dbReference>
<keyword evidence="2" id="KW-1133">Transmembrane helix</keyword>
<keyword evidence="5" id="KW-1185">Reference proteome</keyword>
<feature type="domain" description="DUF2510" evidence="3">
    <location>
        <begin position="191"/>
        <end position="214"/>
    </location>
</feature>
<dbReference type="InterPro" id="IPR016410">
    <property type="entry name" value="Phage_imm"/>
</dbReference>
<keyword evidence="2" id="KW-0472">Membrane</keyword>
<comment type="caution">
    <text evidence="4">The sequence shown here is derived from an EMBL/GenBank/DDBJ whole genome shotgun (WGS) entry which is preliminary data.</text>
</comment>
<organism evidence="4 5">
    <name type="scientific">Cellulomonas uda</name>
    <dbReference type="NCBI Taxonomy" id="1714"/>
    <lineage>
        <taxon>Bacteria</taxon>
        <taxon>Bacillati</taxon>
        <taxon>Actinomycetota</taxon>
        <taxon>Actinomycetes</taxon>
        <taxon>Micrococcales</taxon>
        <taxon>Cellulomonadaceae</taxon>
        <taxon>Cellulomonas</taxon>
    </lineage>
</organism>
<accession>A0A4Y3KGD3</accession>
<evidence type="ECO:0000313" key="5">
    <source>
        <dbReference type="Proteomes" id="UP000315842"/>
    </source>
</evidence>
<protein>
    <recommendedName>
        <fullName evidence="3">DUF2510 domain-containing protein</fullName>
    </recommendedName>
</protein>
<dbReference type="AlphaFoldDB" id="A0A4Y3KGD3"/>
<evidence type="ECO:0000259" key="3">
    <source>
        <dbReference type="Pfam" id="PF10708"/>
    </source>
</evidence>
<evidence type="ECO:0000313" key="4">
    <source>
        <dbReference type="EMBL" id="GEA82736.1"/>
    </source>
</evidence>
<keyword evidence="2" id="KW-0812">Transmembrane</keyword>
<reference evidence="4 5" key="1">
    <citation type="submission" date="2019-06" db="EMBL/GenBank/DDBJ databases">
        <title>Whole genome shotgun sequence of Cellulomonas uda NBRC 3747.</title>
        <authorList>
            <person name="Hosoyama A."/>
            <person name="Uohara A."/>
            <person name="Ohji S."/>
            <person name="Ichikawa N."/>
        </authorList>
    </citation>
    <scope>NUCLEOTIDE SEQUENCE [LARGE SCALE GENOMIC DNA]</scope>
    <source>
        <strain evidence="4 5">NBRC 3747</strain>
    </source>
</reference>
<feature type="compositionally biased region" description="Basic and acidic residues" evidence="1">
    <location>
        <begin position="1"/>
        <end position="20"/>
    </location>
</feature>
<evidence type="ECO:0000256" key="1">
    <source>
        <dbReference type="SAM" id="MobiDB-lite"/>
    </source>
</evidence>
<feature type="region of interest" description="Disordered" evidence="1">
    <location>
        <begin position="1"/>
        <end position="42"/>
    </location>
</feature>
<proteinExistence type="predicted"/>
<feature type="transmembrane region" description="Helical" evidence="2">
    <location>
        <begin position="117"/>
        <end position="138"/>
    </location>
</feature>